<sequence length="486" mass="56926">MSKDRDLTSLRQELDNVQNLNASLHEQLEHTHKENLSLTDDNTFLRKKILSHQHEINNSHNECVRLESELYQQVQEIERLRKENVGFLKNKREVERKLREETQAFEKDRVVWQERESELIDQIKALQDTVSVLAQQNEQVSERRDEENSYYAAARELKNVQRSIKELERRNNELATELEKAKQATNESVNISKNHVRRIQQLENELSQVKHMNQSLMEENESFQRLIFEKTMKGEFMFNPIMQLNDSHKHADVIKKITNGISGNALEAELTRADELTSSLLGERVHKESDHTIIDKFQEEIKSLNDANKDMRLYIEKILHRILDVQGFEEILSFEWKKPSVSSPVSPTTGSFGFNNINNNNNDNNDNNDNNSQEEKKTTKKVERRKTFSGWHFRSTSQPQNTYKSDKIPEEPDTPLPLPTRKSNDDTLHPPSVIQKRPLRRNSTSAKNTNRLSSFFGWGGGVKEEEKKEDPFMRPMILLQEQERKD</sequence>
<dbReference type="OMA" id="NSHNECV"/>
<keyword evidence="1" id="KW-0175">Coiled coil</keyword>
<evidence type="ECO:0000256" key="1">
    <source>
        <dbReference type="SAM" id="Coils"/>
    </source>
</evidence>
<dbReference type="STRING" id="1432141.A0A015JII4"/>
<organism evidence="3 4">
    <name type="scientific">Rhizophagus irregularis (strain DAOM 197198w)</name>
    <name type="common">Glomus intraradices</name>
    <dbReference type="NCBI Taxonomy" id="1432141"/>
    <lineage>
        <taxon>Eukaryota</taxon>
        <taxon>Fungi</taxon>
        <taxon>Fungi incertae sedis</taxon>
        <taxon>Mucoromycota</taxon>
        <taxon>Glomeromycotina</taxon>
        <taxon>Glomeromycetes</taxon>
        <taxon>Glomerales</taxon>
        <taxon>Glomeraceae</taxon>
        <taxon>Rhizophagus</taxon>
    </lineage>
</organism>
<dbReference type="AlphaFoldDB" id="A0A015JII4"/>
<name>A0A015JII4_RHIIW</name>
<dbReference type="PANTHER" id="PTHR38120">
    <property type="entry name" value="EXPRESSED PROTEIN"/>
    <property type="match status" value="1"/>
</dbReference>
<feature type="coiled-coil region" evidence="1">
    <location>
        <begin position="7"/>
        <end position="34"/>
    </location>
</feature>
<reference evidence="3 4" key="1">
    <citation type="submission" date="2014-02" db="EMBL/GenBank/DDBJ databases">
        <title>Single nucleus genome sequencing reveals high similarity among nuclei of an endomycorrhizal fungus.</title>
        <authorList>
            <person name="Lin K."/>
            <person name="Geurts R."/>
            <person name="Zhang Z."/>
            <person name="Limpens E."/>
            <person name="Saunders D.G."/>
            <person name="Mu D."/>
            <person name="Pang E."/>
            <person name="Cao H."/>
            <person name="Cha H."/>
            <person name="Lin T."/>
            <person name="Zhou Q."/>
            <person name="Shang Y."/>
            <person name="Li Y."/>
            <person name="Ivanov S."/>
            <person name="Sharma T."/>
            <person name="Velzen R.V."/>
            <person name="Ruijter N.D."/>
            <person name="Aanen D.K."/>
            <person name="Win J."/>
            <person name="Kamoun S."/>
            <person name="Bisseling T."/>
            <person name="Huang S."/>
        </authorList>
    </citation>
    <scope>NUCLEOTIDE SEQUENCE [LARGE SCALE GENOMIC DNA]</scope>
    <source>
        <strain evidence="4">DAOM197198w</strain>
    </source>
</reference>
<dbReference type="OrthoDB" id="2121319at2759"/>
<feature type="compositionally biased region" description="Low complexity" evidence="2">
    <location>
        <begin position="355"/>
        <end position="371"/>
    </location>
</feature>
<protein>
    <submittedName>
        <fullName evidence="3">Uncharacterized protein</fullName>
    </submittedName>
</protein>
<keyword evidence="4" id="KW-1185">Reference proteome</keyword>
<accession>A0A015JII4</accession>
<feature type="compositionally biased region" description="Basic and acidic residues" evidence="2">
    <location>
        <begin position="462"/>
        <end position="472"/>
    </location>
</feature>
<evidence type="ECO:0000313" key="4">
    <source>
        <dbReference type="Proteomes" id="UP000022910"/>
    </source>
</evidence>
<evidence type="ECO:0000313" key="3">
    <source>
        <dbReference type="EMBL" id="EXX54714.1"/>
    </source>
</evidence>
<dbReference type="Proteomes" id="UP000022910">
    <property type="component" value="Unassembled WGS sequence"/>
</dbReference>
<comment type="caution">
    <text evidence="3">The sequence shown here is derived from an EMBL/GenBank/DDBJ whole genome shotgun (WGS) entry which is preliminary data.</text>
</comment>
<feature type="compositionally biased region" description="Polar residues" evidence="2">
    <location>
        <begin position="394"/>
        <end position="403"/>
    </location>
</feature>
<feature type="region of interest" description="Disordered" evidence="2">
    <location>
        <begin position="339"/>
        <end position="486"/>
    </location>
</feature>
<dbReference type="EMBL" id="JEMT01028427">
    <property type="protein sequence ID" value="EXX54714.1"/>
    <property type="molecule type" value="Genomic_DNA"/>
</dbReference>
<evidence type="ECO:0000256" key="2">
    <source>
        <dbReference type="SAM" id="MobiDB-lite"/>
    </source>
</evidence>
<feature type="coiled-coil region" evidence="1">
    <location>
        <begin position="63"/>
        <end position="97"/>
    </location>
</feature>
<feature type="compositionally biased region" description="Polar residues" evidence="2">
    <location>
        <begin position="441"/>
        <end position="453"/>
    </location>
</feature>
<gene>
    <name evidence="3" type="ORF">RirG_231910</name>
</gene>
<proteinExistence type="predicted"/>
<dbReference type="SMR" id="A0A015JII4"/>
<dbReference type="HOGENOM" id="CLU_561572_0_0_1"/>
<feature type="coiled-coil region" evidence="1">
    <location>
        <begin position="123"/>
        <end position="219"/>
    </location>
</feature>
<dbReference type="PANTHER" id="PTHR38120:SF1">
    <property type="entry name" value="M PROTEIN, SEROTYPE 2.1"/>
    <property type="match status" value="1"/>
</dbReference>